<proteinExistence type="predicted"/>
<evidence type="ECO:0000313" key="2">
    <source>
        <dbReference type="Proteomes" id="UP000385136"/>
    </source>
</evidence>
<protein>
    <submittedName>
        <fullName evidence="1">Uncharacterized protein</fullName>
    </submittedName>
</protein>
<reference evidence="1 2" key="1">
    <citation type="journal article" date="2011" name="Virus Res.">
        <title>The genome sequence and proteome of bacteriophage ?CPV1 virulent for Clostridium perfringens.</title>
        <authorList>
            <person name="Volozhantsev N.V."/>
            <person name="Verevkin V.V."/>
            <person name="Bannov V.A."/>
            <person name="Krasilnikova V.M."/>
            <person name="Myakinina V.P."/>
            <person name="Zhilenkov E.L."/>
            <person name="Svetoch E.A."/>
            <person name="Stern N.J."/>
            <person name="Oakley B.B."/>
            <person name="Seal B.S."/>
        </authorList>
    </citation>
    <scope>NUCLEOTIDE SEQUENCE [LARGE SCALE GENOMIC DNA]</scope>
    <source>
        <strain evidence="1 2">CpV1</strain>
    </source>
</reference>
<sequence>MIRGDKLKLKEFIENFCYKDTDIKIRGISNKSNSITYMIFQGYDYDIASETEVFSLIEGLNVIDVKVEREYLVIMVDDMI</sequence>
<dbReference type="Proteomes" id="UP000385136">
    <property type="component" value="Segment"/>
</dbReference>
<organism evidence="1 2">
    <name type="scientific">Clostridium phage CpV1</name>
    <dbReference type="NCBI Taxonomy" id="926066"/>
    <lineage>
        <taxon>Viruses</taxon>
        <taxon>Duplodnaviria</taxon>
        <taxon>Heunggongvirae</taxon>
        <taxon>Uroviricota</taxon>
        <taxon>Caudoviricetes</taxon>
        <taxon>Guelinviridae</taxon>
        <taxon>Denniswatsonvirinae</taxon>
        <taxon>Capvunavirus</taxon>
        <taxon>Capvunavirus CpV1</taxon>
    </lineage>
</organism>
<evidence type="ECO:0000313" key="1">
    <source>
        <dbReference type="EMBL" id="ADR30476.1"/>
    </source>
</evidence>
<dbReference type="EMBL" id="HM640230">
    <property type="protein sequence ID" value="ADR30476.1"/>
    <property type="molecule type" value="Genomic_DNA"/>
</dbReference>
<keyword evidence="2" id="KW-1185">Reference proteome</keyword>
<dbReference type="GeneID" id="55632379"/>
<accession>E5G056</accession>
<dbReference type="KEGG" id="vg:55632379"/>
<name>E5G056_9CAUD</name>
<dbReference type="RefSeq" id="YP_009829929.1">
    <property type="nucleotide sequence ID" value="NC_048629.1"/>
</dbReference>